<accession>A0A3B0BE44</accession>
<evidence type="ECO:0000313" key="2">
    <source>
        <dbReference type="Proteomes" id="UP000282311"/>
    </source>
</evidence>
<protein>
    <submittedName>
        <fullName evidence="1">Uncharacterized protein</fullName>
    </submittedName>
</protein>
<reference evidence="1 2" key="1">
    <citation type="journal article" date="2007" name="Int. J. Syst. Evol. Microbiol.">
        <title>Paenibacillus ginsengarvi sp. nov., isolated from soil from ginseng cultivation.</title>
        <authorList>
            <person name="Yoon M.H."/>
            <person name="Ten L.N."/>
            <person name="Im W.T."/>
        </authorList>
    </citation>
    <scope>NUCLEOTIDE SEQUENCE [LARGE SCALE GENOMIC DNA]</scope>
    <source>
        <strain evidence="1 2">KCTC 13059</strain>
    </source>
</reference>
<dbReference type="Proteomes" id="UP000282311">
    <property type="component" value="Unassembled WGS sequence"/>
</dbReference>
<dbReference type="AlphaFoldDB" id="A0A3B0BE44"/>
<dbReference type="EMBL" id="RBAH01000031">
    <property type="protein sequence ID" value="RKN70594.1"/>
    <property type="molecule type" value="Genomic_DNA"/>
</dbReference>
<dbReference type="RefSeq" id="WP_120751052.1">
    <property type="nucleotide sequence ID" value="NZ_RBAH01000031.1"/>
</dbReference>
<gene>
    <name evidence="1" type="ORF">D7M11_30465</name>
</gene>
<sequence length="163" mass="19142">MRAGRFSILGTILVLVLAWLIWEQHSTEEEFLHHQRIEENEIKEVIVWGELYRNKGNGVGSIERPQRRVTEQETKQIIAAFNKIRSETVTIENHQPQTKFIAGIAFYMKSDGRMINIWYRDSGETVYVSKNSNKKSIYYSINEPDIQDFFDSYISDFLKESSE</sequence>
<name>A0A3B0BE44_9BACL</name>
<evidence type="ECO:0000313" key="1">
    <source>
        <dbReference type="EMBL" id="RKN70594.1"/>
    </source>
</evidence>
<organism evidence="1 2">
    <name type="scientific">Paenibacillus ginsengarvi</name>
    <dbReference type="NCBI Taxonomy" id="400777"/>
    <lineage>
        <taxon>Bacteria</taxon>
        <taxon>Bacillati</taxon>
        <taxon>Bacillota</taxon>
        <taxon>Bacilli</taxon>
        <taxon>Bacillales</taxon>
        <taxon>Paenibacillaceae</taxon>
        <taxon>Paenibacillus</taxon>
    </lineage>
</organism>
<keyword evidence="2" id="KW-1185">Reference proteome</keyword>
<dbReference type="OrthoDB" id="2607556at2"/>
<comment type="caution">
    <text evidence="1">The sequence shown here is derived from an EMBL/GenBank/DDBJ whole genome shotgun (WGS) entry which is preliminary data.</text>
</comment>
<proteinExistence type="predicted"/>